<protein>
    <submittedName>
        <fullName evidence="1">Uncharacterized protein</fullName>
    </submittedName>
</protein>
<dbReference type="OrthoDB" id="3395438at2"/>
<gene>
    <name evidence="1" type="ORF">D0Q02_11315</name>
</gene>
<accession>A0A372G0R5</accession>
<dbReference type="RefSeq" id="WP_117227938.1">
    <property type="nucleotide sequence ID" value="NZ_CP061725.1"/>
</dbReference>
<organism evidence="1 2">
    <name type="scientific">Micromonospora craniellae</name>
    <dbReference type="NCBI Taxonomy" id="2294034"/>
    <lineage>
        <taxon>Bacteria</taxon>
        <taxon>Bacillati</taxon>
        <taxon>Actinomycetota</taxon>
        <taxon>Actinomycetes</taxon>
        <taxon>Micromonosporales</taxon>
        <taxon>Micromonosporaceae</taxon>
        <taxon>Micromonospora</taxon>
    </lineage>
</organism>
<dbReference type="Proteomes" id="UP000262621">
    <property type="component" value="Unassembled WGS sequence"/>
</dbReference>
<sequence>MTDVREWSAPPVVTVAAITVEVHGLRCADCTPDGCPRIGWASVVLDEHRAARRAWLEAHGVDTRAGS</sequence>
<comment type="caution">
    <text evidence="1">The sequence shown here is derived from an EMBL/GenBank/DDBJ whole genome shotgun (WGS) entry which is preliminary data.</text>
</comment>
<evidence type="ECO:0000313" key="2">
    <source>
        <dbReference type="Proteomes" id="UP000262621"/>
    </source>
</evidence>
<reference evidence="1 2" key="1">
    <citation type="submission" date="2018-08" db="EMBL/GenBank/DDBJ databases">
        <title>Verrucosispora craniellae sp. nov., isolated from a marine sponge in the South China Sea.</title>
        <authorList>
            <person name="Li L."/>
            <person name="Lin H.W."/>
        </authorList>
    </citation>
    <scope>NUCLEOTIDE SEQUENCE [LARGE SCALE GENOMIC DNA]</scope>
    <source>
        <strain evidence="1 2">LHW63014</strain>
    </source>
</reference>
<dbReference type="EMBL" id="QVFU01000009">
    <property type="protein sequence ID" value="RFS46366.1"/>
    <property type="molecule type" value="Genomic_DNA"/>
</dbReference>
<name>A0A372G0R5_9ACTN</name>
<keyword evidence="2" id="KW-1185">Reference proteome</keyword>
<dbReference type="AlphaFoldDB" id="A0A372G0R5"/>
<proteinExistence type="predicted"/>
<evidence type="ECO:0000313" key="1">
    <source>
        <dbReference type="EMBL" id="RFS46366.1"/>
    </source>
</evidence>